<feature type="region of interest" description="Disordered" evidence="1">
    <location>
        <begin position="1"/>
        <end position="20"/>
    </location>
</feature>
<dbReference type="EMBL" id="CP126661">
    <property type="protein sequence ID" value="WKA04066.1"/>
    <property type="molecule type" value="Genomic_DNA"/>
</dbReference>
<dbReference type="SMART" id="SM00767">
    <property type="entry name" value="DCD"/>
    <property type="match status" value="1"/>
</dbReference>
<dbReference type="PANTHER" id="PTHR46444">
    <property type="entry name" value="DCD (DEVELOPMENT AND CELL DEATH) DOMAIN PROTEIN-RELATED"/>
    <property type="match status" value="1"/>
</dbReference>
<name>A0ABY9DBV8_VITVI</name>
<sequence length="476" mass="51832">MGKRRDKEMENNGSFNPQDIGIERRFAKKKKLEASQINANSMFAPVTTSVYHSHVPTSASCLAPIANGGLSAMQEKETVGGNQLAGYIFMCNGKTKPDCFKYRVFGLPAARIDVVAKIKPSTILFLFDFNLKILYGVFVAASNGILGLEPRAFGGKFSAQVRFEIFKDCLPLPEIDFKHVIKDNYQGHCKFRQELSNKQVNDLIPLFRTVAARQPAPVAPLIPNTVPPTRTLPPGFYEQRTLPPGFEEHVQLHQILHSSNDQSVAGLQFTPAGLAPAVQHGQQAVTPLAYEPHGSAAPEACFQPSVQSQHFLSADQQPYSNPYYPEEGHQSYFPENPSLPPQAPCNRYAAVQENSESEIVPQLGAGYNHYFQNFGATNAPVQHEALAASNTPIQAHAPTPALFMTHSHIGSSSSSSSLSSSYWVGVASEYPNQAMATYWAGVASEDPNQATAAYWAGEASEDLSQTTAAYRTGAPL</sequence>
<evidence type="ECO:0000256" key="1">
    <source>
        <dbReference type="SAM" id="MobiDB-lite"/>
    </source>
</evidence>
<evidence type="ECO:0000313" key="4">
    <source>
        <dbReference type="Proteomes" id="UP001227230"/>
    </source>
</evidence>
<keyword evidence="4" id="KW-1185">Reference proteome</keyword>
<dbReference type="PROSITE" id="PS51222">
    <property type="entry name" value="DCD"/>
    <property type="match status" value="1"/>
</dbReference>
<dbReference type="Pfam" id="PF10539">
    <property type="entry name" value="Dev_Cell_Death"/>
    <property type="match status" value="1"/>
</dbReference>
<dbReference type="Proteomes" id="UP001227230">
    <property type="component" value="Chromosome 14"/>
</dbReference>
<evidence type="ECO:0000259" key="2">
    <source>
        <dbReference type="PROSITE" id="PS51222"/>
    </source>
</evidence>
<dbReference type="PANTHER" id="PTHR46444:SF3">
    <property type="entry name" value="DCD (DEVELOPMENT AND CELL DEATH) DOMAIN PROTEIN"/>
    <property type="match status" value="1"/>
</dbReference>
<proteinExistence type="predicted"/>
<organism evidence="3 4">
    <name type="scientific">Vitis vinifera</name>
    <name type="common">Grape</name>
    <dbReference type="NCBI Taxonomy" id="29760"/>
    <lineage>
        <taxon>Eukaryota</taxon>
        <taxon>Viridiplantae</taxon>
        <taxon>Streptophyta</taxon>
        <taxon>Embryophyta</taxon>
        <taxon>Tracheophyta</taxon>
        <taxon>Spermatophyta</taxon>
        <taxon>Magnoliopsida</taxon>
        <taxon>eudicotyledons</taxon>
        <taxon>Gunneridae</taxon>
        <taxon>Pentapetalae</taxon>
        <taxon>rosids</taxon>
        <taxon>Vitales</taxon>
        <taxon>Vitaceae</taxon>
        <taxon>Viteae</taxon>
        <taxon>Vitis</taxon>
    </lineage>
</organism>
<feature type="compositionally biased region" description="Basic and acidic residues" evidence="1">
    <location>
        <begin position="1"/>
        <end position="10"/>
    </location>
</feature>
<accession>A0ABY9DBV8</accession>
<feature type="domain" description="DCD" evidence="2">
    <location>
        <begin position="82"/>
        <end position="209"/>
    </location>
</feature>
<evidence type="ECO:0000313" key="3">
    <source>
        <dbReference type="EMBL" id="WKA04066.1"/>
    </source>
</evidence>
<gene>
    <name evidence="3" type="ORF">VitviT2T_022129</name>
</gene>
<dbReference type="InterPro" id="IPR013989">
    <property type="entry name" value="Dev_and_cell_death_domain"/>
</dbReference>
<reference evidence="3 4" key="1">
    <citation type="journal article" date="2023" name="Hortic Res">
        <title>The complete reference genome for grapevine (Vitis vinifera L.) genetics and breeding.</title>
        <authorList>
            <person name="Shi X."/>
            <person name="Cao S."/>
            <person name="Wang X."/>
            <person name="Huang S."/>
            <person name="Wang Y."/>
            <person name="Liu Z."/>
            <person name="Liu W."/>
            <person name="Leng X."/>
            <person name="Peng Y."/>
            <person name="Wang N."/>
            <person name="Wang Y."/>
            <person name="Ma Z."/>
            <person name="Xu X."/>
            <person name="Zhang F."/>
            <person name="Xue H."/>
            <person name="Zhong H."/>
            <person name="Wang Y."/>
            <person name="Zhang K."/>
            <person name="Velt A."/>
            <person name="Avia K."/>
            <person name="Holtgrawe D."/>
            <person name="Grimplet J."/>
            <person name="Matus J.T."/>
            <person name="Ware D."/>
            <person name="Wu X."/>
            <person name="Wang H."/>
            <person name="Liu C."/>
            <person name="Fang Y."/>
            <person name="Rustenholz C."/>
            <person name="Cheng Z."/>
            <person name="Xiao H."/>
            <person name="Zhou Y."/>
        </authorList>
    </citation>
    <scope>NUCLEOTIDE SEQUENCE [LARGE SCALE GENOMIC DNA]</scope>
    <source>
        <strain evidence="4">cv. Pinot noir / PN40024</strain>
        <tissue evidence="3">Leaf</tissue>
    </source>
</reference>
<protein>
    <recommendedName>
        <fullName evidence="2">DCD domain-containing protein</fullName>
    </recommendedName>
</protein>